<comment type="caution">
    <text evidence="12">The sequence shown here is derived from an EMBL/GenBank/DDBJ whole genome shotgun (WGS) entry which is preliminary data.</text>
</comment>
<keyword evidence="7" id="KW-0408">Iron</keyword>
<dbReference type="CDD" id="cd03375">
    <property type="entry name" value="TPP_OGFOR"/>
    <property type="match status" value="1"/>
</dbReference>
<evidence type="ECO:0000256" key="4">
    <source>
        <dbReference type="ARBA" id="ARBA00022723"/>
    </source>
</evidence>
<organism evidence="12 13">
    <name type="scientific">Aquifex aeolicus</name>
    <dbReference type="NCBI Taxonomy" id="63363"/>
    <lineage>
        <taxon>Bacteria</taxon>
        <taxon>Pseudomonadati</taxon>
        <taxon>Aquificota</taxon>
        <taxon>Aquificia</taxon>
        <taxon>Aquificales</taxon>
        <taxon>Aquificaceae</taxon>
        <taxon>Aquifex</taxon>
    </lineage>
</organism>
<keyword evidence="5" id="KW-0460">Magnesium</keyword>
<protein>
    <submittedName>
        <fullName evidence="12">2-oxoacid:ferredoxin oxidoreductase subunit beta</fullName>
    </submittedName>
</protein>
<evidence type="ECO:0000256" key="1">
    <source>
        <dbReference type="ARBA" id="ARBA00001946"/>
    </source>
</evidence>
<dbReference type="Pfam" id="PF12367">
    <property type="entry name" value="PFO_beta_C"/>
    <property type="match status" value="1"/>
</dbReference>
<evidence type="ECO:0000256" key="7">
    <source>
        <dbReference type="ARBA" id="ARBA00023004"/>
    </source>
</evidence>
<evidence type="ECO:0000256" key="6">
    <source>
        <dbReference type="ARBA" id="ARBA00023002"/>
    </source>
</evidence>
<evidence type="ECO:0000256" key="2">
    <source>
        <dbReference type="ARBA" id="ARBA00001964"/>
    </source>
</evidence>
<dbReference type="GO" id="GO:0051536">
    <property type="term" value="F:iron-sulfur cluster binding"/>
    <property type="evidence" value="ECO:0007669"/>
    <property type="project" value="UniProtKB-KW"/>
</dbReference>
<feature type="domain" description="Thiamine pyrophosphate enzyme TPP-binding" evidence="10">
    <location>
        <begin position="53"/>
        <end position="197"/>
    </location>
</feature>
<sequence>MAVLTAKDYRSEVEPTWCAGCGDFGVLNATARALAELQKDPAKVVGVSGIGCSSRLPLFLKGYNAHTLHGRAITFAIGVKVARPDLDVIVFTGDGDMFSIGSGHNPHVARRNLDITIIMMDNKVYGLTKNQISPTSRDGQYGSLTPYGNIDGHINPIMYMLTFGATYVAQTYAGNLKHMTKIIKEAISHKGLSFVNIISPCPTFNKFDSYKYYKNHLIDINEDLGHNEIDNFNKAMEMAIHWDDNYRDPNNTKAHIGVYYKVEKPTYHDRVKEVQERLGREDSIQNLINVCKPKAI</sequence>
<dbReference type="GO" id="GO:0045333">
    <property type="term" value="P:cellular respiration"/>
    <property type="evidence" value="ECO:0007669"/>
    <property type="project" value="UniProtKB-ARBA"/>
</dbReference>
<evidence type="ECO:0000256" key="8">
    <source>
        <dbReference type="ARBA" id="ARBA00023014"/>
    </source>
</evidence>
<dbReference type="Pfam" id="PF02775">
    <property type="entry name" value="TPP_enzyme_C"/>
    <property type="match status" value="1"/>
</dbReference>
<comment type="cofactor">
    <cofactor evidence="2">
        <name>thiamine diphosphate</name>
        <dbReference type="ChEBI" id="CHEBI:58937"/>
    </cofactor>
</comment>
<name>A0A9D1CET8_AQUAO</name>
<dbReference type="GO" id="GO:0030976">
    <property type="term" value="F:thiamine pyrophosphate binding"/>
    <property type="evidence" value="ECO:0007669"/>
    <property type="project" value="InterPro"/>
</dbReference>
<feature type="domain" description="Pyruvate ferredoxin oxidoreductase beta subunit C-terminal" evidence="11">
    <location>
        <begin position="201"/>
        <end position="275"/>
    </location>
</feature>
<evidence type="ECO:0000313" key="13">
    <source>
        <dbReference type="Proteomes" id="UP000606463"/>
    </source>
</evidence>
<reference evidence="12" key="1">
    <citation type="journal article" date="2020" name="ISME J.">
        <title>Gammaproteobacteria mediating utilization of methyl-, sulfur- and petroleum organic compounds in deep ocean hydrothermal plumes.</title>
        <authorList>
            <person name="Zhou Z."/>
            <person name="Liu Y."/>
            <person name="Pan J."/>
            <person name="Cron B.R."/>
            <person name="Toner B.M."/>
            <person name="Anantharaman K."/>
            <person name="Breier J.A."/>
            <person name="Dick G.J."/>
            <person name="Li M."/>
        </authorList>
    </citation>
    <scope>NUCLEOTIDE SEQUENCE</scope>
    <source>
        <strain evidence="12">SZUA-1501</strain>
    </source>
</reference>
<dbReference type="AlphaFoldDB" id="A0A9D1CET8"/>
<evidence type="ECO:0000259" key="11">
    <source>
        <dbReference type="Pfam" id="PF12367"/>
    </source>
</evidence>
<gene>
    <name evidence="12" type="ORF">EYH37_00890</name>
</gene>
<dbReference type="GO" id="GO:0016625">
    <property type="term" value="F:oxidoreductase activity, acting on the aldehyde or oxo group of donors, iron-sulfur protein as acceptor"/>
    <property type="evidence" value="ECO:0007669"/>
    <property type="project" value="UniProtKB-ARBA"/>
</dbReference>
<keyword evidence="6" id="KW-0560">Oxidoreductase</keyword>
<dbReference type="Proteomes" id="UP000606463">
    <property type="component" value="Unassembled WGS sequence"/>
</dbReference>
<proteinExistence type="predicted"/>
<dbReference type="EMBL" id="DQVE01000010">
    <property type="protein sequence ID" value="HIP97914.1"/>
    <property type="molecule type" value="Genomic_DNA"/>
</dbReference>
<accession>A0A9D1CET8</accession>
<dbReference type="NCBIfam" id="TIGR02177">
    <property type="entry name" value="PorB_KorB"/>
    <property type="match status" value="1"/>
</dbReference>
<dbReference type="InterPro" id="IPR051457">
    <property type="entry name" value="2-oxoacid:Fd_oxidoreductase"/>
</dbReference>
<evidence type="ECO:0000256" key="9">
    <source>
        <dbReference type="ARBA" id="ARBA00023052"/>
    </source>
</evidence>
<dbReference type="InterPro" id="IPR032686">
    <property type="entry name" value="PFO_beta_C"/>
</dbReference>
<evidence type="ECO:0000313" key="12">
    <source>
        <dbReference type="EMBL" id="HIP97914.1"/>
    </source>
</evidence>
<dbReference type="PANTHER" id="PTHR48084:SF4">
    <property type="entry name" value="2-OXOGLUTARATE OXIDOREDUCTASE SUBUNIT KORB"/>
    <property type="match status" value="1"/>
</dbReference>
<dbReference type="Gene3D" id="3.40.50.970">
    <property type="match status" value="1"/>
</dbReference>
<dbReference type="InterPro" id="IPR011766">
    <property type="entry name" value="TPP_enzyme_TPP-bd"/>
</dbReference>
<dbReference type="PANTHER" id="PTHR48084">
    <property type="entry name" value="2-OXOGLUTARATE OXIDOREDUCTASE SUBUNIT KORB-RELATED"/>
    <property type="match status" value="1"/>
</dbReference>
<dbReference type="SUPFAM" id="SSF52518">
    <property type="entry name" value="Thiamin diphosphate-binding fold (THDP-binding)"/>
    <property type="match status" value="1"/>
</dbReference>
<keyword evidence="9" id="KW-0786">Thiamine pyrophosphate</keyword>
<comment type="cofactor">
    <cofactor evidence="3">
        <name>[4Fe-4S] cluster</name>
        <dbReference type="ChEBI" id="CHEBI:49883"/>
    </cofactor>
</comment>
<comment type="cofactor">
    <cofactor evidence="1">
        <name>Mg(2+)</name>
        <dbReference type="ChEBI" id="CHEBI:18420"/>
    </cofactor>
</comment>
<dbReference type="GO" id="GO:0046872">
    <property type="term" value="F:metal ion binding"/>
    <property type="evidence" value="ECO:0007669"/>
    <property type="project" value="UniProtKB-KW"/>
</dbReference>
<evidence type="ECO:0000256" key="5">
    <source>
        <dbReference type="ARBA" id="ARBA00022842"/>
    </source>
</evidence>
<keyword evidence="8" id="KW-0411">Iron-sulfur</keyword>
<evidence type="ECO:0000259" key="10">
    <source>
        <dbReference type="Pfam" id="PF02775"/>
    </source>
</evidence>
<dbReference type="InterPro" id="IPR011896">
    <property type="entry name" value="OFOB"/>
</dbReference>
<evidence type="ECO:0000256" key="3">
    <source>
        <dbReference type="ARBA" id="ARBA00001966"/>
    </source>
</evidence>
<dbReference type="InterPro" id="IPR029061">
    <property type="entry name" value="THDP-binding"/>
</dbReference>
<dbReference type="GO" id="GO:0044281">
    <property type="term" value="P:small molecule metabolic process"/>
    <property type="evidence" value="ECO:0007669"/>
    <property type="project" value="UniProtKB-ARBA"/>
</dbReference>
<keyword evidence="4" id="KW-0479">Metal-binding</keyword>